<keyword evidence="2" id="KW-1185">Reference proteome</keyword>
<dbReference type="PANTHER" id="PTHR34406">
    <property type="entry name" value="PROTEIN YCEI"/>
    <property type="match status" value="1"/>
</dbReference>
<protein>
    <submittedName>
        <fullName evidence="1">YceI family protein</fullName>
    </submittedName>
</protein>
<name>A0A7L5A0S0_9BACT</name>
<organism evidence="1 2">
    <name type="scientific">Hymenobacter busanensis</name>
    <dbReference type="NCBI Taxonomy" id="2607656"/>
    <lineage>
        <taxon>Bacteria</taxon>
        <taxon>Pseudomonadati</taxon>
        <taxon>Bacteroidota</taxon>
        <taxon>Cytophagia</taxon>
        <taxon>Cytophagales</taxon>
        <taxon>Hymenobacteraceae</taxon>
        <taxon>Hymenobacter</taxon>
    </lineage>
</organism>
<accession>A0A7L5A0S0</accession>
<sequence>MKTAFVRLLMLFVLTSAAGFAPALQVYHVVPGAAQLTWTGHAEVGTWAPTGTLQLRQARLEIADNAVRGGFVEFDMRTLAHTNDDLQTHLRGADFFDVARFPTATFRVREVANGTARGQLTLKGITLPLAFPVEVVRTPAGLRISGTATVDRTAYGVTYNSSGFFQNLGDHAIRNDFQLAFVLLATPQSPAARLARRGPSGAKPGN</sequence>
<reference evidence="1 2" key="1">
    <citation type="submission" date="2019-09" db="EMBL/GenBank/DDBJ databases">
        <title>Genome sequence of Hymenobacter sp. M3.</title>
        <authorList>
            <person name="Srinivasan S."/>
        </authorList>
    </citation>
    <scope>NUCLEOTIDE SEQUENCE [LARGE SCALE GENOMIC DNA]</scope>
    <source>
        <strain evidence="1 2">M3</strain>
    </source>
</reference>
<dbReference type="SUPFAM" id="SSF101874">
    <property type="entry name" value="YceI-like"/>
    <property type="match status" value="1"/>
</dbReference>
<gene>
    <name evidence="1" type="ORF">F0P96_04950</name>
</gene>
<evidence type="ECO:0000313" key="2">
    <source>
        <dbReference type="Proteomes" id="UP000326380"/>
    </source>
</evidence>
<dbReference type="Proteomes" id="UP000326380">
    <property type="component" value="Unassembled WGS sequence"/>
</dbReference>
<dbReference type="EMBL" id="VTWU01000002">
    <property type="protein sequence ID" value="KAA9338196.1"/>
    <property type="molecule type" value="Genomic_DNA"/>
</dbReference>
<dbReference type="InterPro" id="IPR007372">
    <property type="entry name" value="Lipid/polyisoprenoid-bd_YceI"/>
</dbReference>
<comment type="caution">
    <text evidence="1">The sequence shown here is derived from an EMBL/GenBank/DDBJ whole genome shotgun (WGS) entry which is preliminary data.</text>
</comment>
<dbReference type="RefSeq" id="WP_151077721.1">
    <property type="nucleotide sequence ID" value="NZ_CP047647.1"/>
</dbReference>
<dbReference type="SMART" id="SM00867">
    <property type="entry name" value="YceI"/>
    <property type="match status" value="1"/>
</dbReference>
<dbReference type="Pfam" id="PF04264">
    <property type="entry name" value="YceI"/>
    <property type="match status" value="1"/>
</dbReference>
<proteinExistence type="predicted"/>
<dbReference type="Gene3D" id="2.40.128.110">
    <property type="entry name" value="Lipid/polyisoprenoid-binding, YceI-like"/>
    <property type="match status" value="1"/>
</dbReference>
<evidence type="ECO:0000313" key="1">
    <source>
        <dbReference type="EMBL" id="KAA9338196.1"/>
    </source>
</evidence>
<dbReference type="PANTHER" id="PTHR34406:SF1">
    <property type="entry name" value="PROTEIN YCEI"/>
    <property type="match status" value="1"/>
</dbReference>
<dbReference type="AlphaFoldDB" id="A0A7L5A0S0"/>
<dbReference type="InterPro" id="IPR036761">
    <property type="entry name" value="TTHA0802/YceI-like_sf"/>
</dbReference>